<dbReference type="SUPFAM" id="SSF54373">
    <property type="entry name" value="FAD-linked reductases, C-terminal domain"/>
    <property type="match status" value="1"/>
</dbReference>
<comment type="cofactor">
    <cofactor evidence="1 6">
        <name>FAD</name>
        <dbReference type="ChEBI" id="CHEBI:57692"/>
    </cofactor>
</comment>
<evidence type="ECO:0000256" key="5">
    <source>
        <dbReference type="PIRSR" id="PIRSR000137-1"/>
    </source>
</evidence>
<dbReference type="PIRSF" id="PIRSF000137">
    <property type="entry name" value="Alcohol_oxidase"/>
    <property type="match status" value="1"/>
</dbReference>
<proteinExistence type="inferred from homology"/>
<keyword evidence="3 7" id="KW-0285">Flavoprotein</keyword>
<dbReference type="PROSITE" id="PS00624">
    <property type="entry name" value="GMC_OXRED_2"/>
    <property type="match status" value="1"/>
</dbReference>
<keyword evidence="8" id="KW-0732">Signal</keyword>
<comment type="similarity">
    <text evidence="2 7">Belongs to the GMC oxidoreductase family.</text>
</comment>
<dbReference type="PROSITE" id="PS00623">
    <property type="entry name" value="GMC_OXRED_1"/>
    <property type="match status" value="1"/>
</dbReference>
<dbReference type="InterPro" id="IPR012132">
    <property type="entry name" value="GMC_OxRdtase"/>
</dbReference>
<dbReference type="PANTHER" id="PTHR11552">
    <property type="entry name" value="GLUCOSE-METHANOL-CHOLINE GMC OXIDOREDUCTASE"/>
    <property type="match status" value="1"/>
</dbReference>
<dbReference type="Proteomes" id="UP001203297">
    <property type="component" value="Unassembled WGS sequence"/>
</dbReference>
<evidence type="ECO:0000259" key="10">
    <source>
        <dbReference type="PROSITE" id="PS00624"/>
    </source>
</evidence>
<feature type="active site" description="Proton acceptor" evidence="5">
    <location>
        <position position="487"/>
    </location>
</feature>
<protein>
    <recommendedName>
        <fullName evidence="9 10">Glucose-methanol-choline oxidoreductase N-terminal domain-containing protein</fullName>
    </recommendedName>
</protein>
<evidence type="ECO:0000256" key="3">
    <source>
        <dbReference type="ARBA" id="ARBA00022630"/>
    </source>
</evidence>
<organism evidence="11 12">
    <name type="scientific">Multifurca ochricompacta</name>
    <dbReference type="NCBI Taxonomy" id="376703"/>
    <lineage>
        <taxon>Eukaryota</taxon>
        <taxon>Fungi</taxon>
        <taxon>Dikarya</taxon>
        <taxon>Basidiomycota</taxon>
        <taxon>Agaricomycotina</taxon>
        <taxon>Agaricomycetes</taxon>
        <taxon>Russulales</taxon>
        <taxon>Russulaceae</taxon>
        <taxon>Multifurca</taxon>
    </lineage>
</organism>
<evidence type="ECO:0000256" key="6">
    <source>
        <dbReference type="PIRSR" id="PIRSR000137-2"/>
    </source>
</evidence>
<comment type="caution">
    <text evidence="11">The sequence shown here is derived from an EMBL/GenBank/DDBJ whole genome shotgun (WGS) entry which is preliminary data.</text>
</comment>
<feature type="chain" id="PRO_5042068582" description="Glucose-methanol-choline oxidoreductase N-terminal domain-containing protein" evidence="8">
    <location>
        <begin position="21"/>
        <end position="521"/>
    </location>
</feature>
<evidence type="ECO:0000313" key="12">
    <source>
        <dbReference type="Proteomes" id="UP001203297"/>
    </source>
</evidence>
<gene>
    <name evidence="11" type="ORF">B0F90DRAFT_1732646</name>
</gene>
<keyword evidence="12" id="KW-1185">Reference proteome</keyword>
<keyword evidence="4 6" id="KW-0274">FAD</keyword>
<reference evidence="11" key="1">
    <citation type="journal article" date="2022" name="New Phytol.">
        <title>Evolutionary transition to the ectomycorrhizal habit in the genomes of a hyperdiverse lineage of mushroom-forming fungi.</title>
        <authorList>
            <person name="Looney B."/>
            <person name="Miyauchi S."/>
            <person name="Morin E."/>
            <person name="Drula E."/>
            <person name="Courty P.E."/>
            <person name="Kohler A."/>
            <person name="Kuo A."/>
            <person name="LaButti K."/>
            <person name="Pangilinan J."/>
            <person name="Lipzen A."/>
            <person name="Riley R."/>
            <person name="Andreopoulos W."/>
            <person name="He G."/>
            <person name="Johnson J."/>
            <person name="Nolan M."/>
            <person name="Tritt A."/>
            <person name="Barry K.W."/>
            <person name="Grigoriev I.V."/>
            <person name="Nagy L.G."/>
            <person name="Hibbett D."/>
            <person name="Henrissat B."/>
            <person name="Matheny P.B."/>
            <person name="Labbe J."/>
            <person name="Martin F.M."/>
        </authorList>
    </citation>
    <scope>NUCLEOTIDE SEQUENCE</scope>
    <source>
        <strain evidence="11">BPL690</strain>
    </source>
</reference>
<dbReference type="InterPro" id="IPR036188">
    <property type="entry name" value="FAD/NAD-bd_sf"/>
</dbReference>
<dbReference type="AlphaFoldDB" id="A0AAD4M1J7"/>
<feature type="binding site" evidence="6">
    <location>
        <position position="115"/>
    </location>
    <ligand>
        <name>FAD</name>
        <dbReference type="ChEBI" id="CHEBI:57692"/>
    </ligand>
</feature>
<dbReference type="GO" id="GO:0016614">
    <property type="term" value="F:oxidoreductase activity, acting on CH-OH group of donors"/>
    <property type="evidence" value="ECO:0007669"/>
    <property type="project" value="InterPro"/>
</dbReference>
<evidence type="ECO:0000259" key="9">
    <source>
        <dbReference type="PROSITE" id="PS00623"/>
    </source>
</evidence>
<evidence type="ECO:0000313" key="11">
    <source>
        <dbReference type="EMBL" id="KAI0298456.1"/>
    </source>
</evidence>
<dbReference type="Gene3D" id="3.50.50.60">
    <property type="entry name" value="FAD/NAD(P)-binding domain"/>
    <property type="match status" value="3"/>
</dbReference>
<evidence type="ECO:0000256" key="7">
    <source>
        <dbReference type="RuleBase" id="RU003968"/>
    </source>
</evidence>
<accession>A0AAD4M1J7</accession>
<dbReference type="SUPFAM" id="SSF51905">
    <property type="entry name" value="FAD/NAD(P)-binding domain"/>
    <property type="match status" value="1"/>
</dbReference>
<dbReference type="Pfam" id="PF00732">
    <property type="entry name" value="GMC_oxred_N"/>
    <property type="match status" value="2"/>
</dbReference>
<evidence type="ECO:0000256" key="2">
    <source>
        <dbReference type="ARBA" id="ARBA00010790"/>
    </source>
</evidence>
<dbReference type="EMBL" id="WTXG01000028">
    <property type="protein sequence ID" value="KAI0298456.1"/>
    <property type="molecule type" value="Genomic_DNA"/>
</dbReference>
<sequence>MFLPTWTAVLAFSLLQPALGAIYTDPSQLPSSNKYDYIVIGAGVGGGVIASRLSENSCAKVLVIEAGPSDIGIESLQIPFLCVGLAPNTPLDWNYTSIPQPGLNGRSIPYPRGRVVGGSSSINYMIWNTGTVDDFNRLSQVTKDPGWSWERVQPLIKKIEKLTPPADHHDTTGQIDPSIHGTSGPVGISLQGFPSLLDERVFETTSSLPSEFPFNKDMNSGSPLGIGHHPVFLGVQFASSSSGPLYALNATQEVIVAAGAIATPQLLQLSGIGDPALLKQNLQDHTVLPNVWSINANFTPDDFAQHAHGQFATPPATQIGWFRLPKDSPIFKTEHDPTGGPTSPHYEFIFAVRSIDSFVEPTPTTGHFMIISTNLFSPSSRMWFRDSEICQSFRFPHNRPGIAQLQASQRFLAASPAVGNFAGVKTDDQISEYARNNAATVFHPAGTAFMSSHGAKNGVLNPDLTVKNTIGLRIVDASVFPFIPSMHPQGYVYIIAERAASVIQGTGQYKSILNGVCKSSN</sequence>
<dbReference type="InterPro" id="IPR007867">
    <property type="entry name" value="GMC_OxRtase_C"/>
</dbReference>
<dbReference type="Gene3D" id="3.30.560.10">
    <property type="entry name" value="Glucose Oxidase, domain 3"/>
    <property type="match status" value="3"/>
</dbReference>
<feature type="domain" description="Glucose-methanol-choline oxidoreductase N-terminal" evidence="10">
    <location>
        <begin position="259"/>
        <end position="273"/>
    </location>
</feature>
<dbReference type="InterPro" id="IPR000172">
    <property type="entry name" value="GMC_OxRdtase_N"/>
</dbReference>
<dbReference type="Pfam" id="PF05199">
    <property type="entry name" value="GMC_oxred_C"/>
    <property type="match status" value="1"/>
</dbReference>
<evidence type="ECO:0000256" key="1">
    <source>
        <dbReference type="ARBA" id="ARBA00001974"/>
    </source>
</evidence>
<dbReference type="GO" id="GO:0050660">
    <property type="term" value="F:flavin adenine dinucleotide binding"/>
    <property type="evidence" value="ECO:0007669"/>
    <property type="project" value="InterPro"/>
</dbReference>
<name>A0AAD4M1J7_9AGAM</name>
<dbReference type="PANTHER" id="PTHR11552:SF147">
    <property type="entry name" value="CHOLINE DEHYDROGENASE, MITOCHONDRIAL"/>
    <property type="match status" value="1"/>
</dbReference>
<feature type="active site" description="Proton donor" evidence="5">
    <location>
        <position position="443"/>
    </location>
</feature>
<evidence type="ECO:0000256" key="8">
    <source>
        <dbReference type="SAM" id="SignalP"/>
    </source>
</evidence>
<evidence type="ECO:0000256" key="4">
    <source>
        <dbReference type="ARBA" id="ARBA00022827"/>
    </source>
</evidence>
<feature type="domain" description="Glucose-methanol-choline oxidoreductase N-terminal" evidence="9">
    <location>
        <begin position="113"/>
        <end position="136"/>
    </location>
</feature>
<feature type="signal peptide" evidence="8">
    <location>
        <begin position="1"/>
        <end position="20"/>
    </location>
</feature>
<feature type="binding site" evidence="6">
    <location>
        <begin position="488"/>
        <end position="489"/>
    </location>
    <ligand>
        <name>FAD</name>
        <dbReference type="ChEBI" id="CHEBI:57692"/>
    </ligand>
</feature>